<organism evidence="4 5">
    <name type="scientific">Anthostomella pinea</name>
    <dbReference type="NCBI Taxonomy" id="933095"/>
    <lineage>
        <taxon>Eukaryota</taxon>
        <taxon>Fungi</taxon>
        <taxon>Dikarya</taxon>
        <taxon>Ascomycota</taxon>
        <taxon>Pezizomycotina</taxon>
        <taxon>Sordariomycetes</taxon>
        <taxon>Xylariomycetidae</taxon>
        <taxon>Xylariales</taxon>
        <taxon>Xylariaceae</taxon>
        <taxon>Anthostomella</taxon>
    </lineage>
</organism>
<dbReference type="PANTHER" id="PTHR47784:SF5">
    <property type="entry name" value="STEROL UPTAKE CONTROL PROTEIN 2"/>
    <property type="match status" value="1"/>
</dbReference>
<dbReference type="GO" id="GO:0008270">
    <property type="term" value="F:zinc ion binding"/>
    <property type="evidence" value="ECO:0007669"/>
    <property type="project" value="InterPro"/>
</dbReference>
<evidence type="ECO:0000256" key="1">
    <source>
        <dbReference type="ARBA" id="ARBA00023242"/>
    </source>
</evidence>
<dbReference type="Pfam" id="PF11951">
    <property type="entry name" value="Fungal_trans_2"/>
    <property type="match status" value="1"/>
</dbReference>
<dbReference type="EMBL" id="CAUWAG010000008">
    <property type="protein sequence ID" value="CAJ2506026.1"/>
    <property type="molecule type" value="Genomic_DNA"/>
</dbReference>
<dbReference type="InterPro" id="IPR036864">
    <property type="entry name" value="Zn2-C6_fun-type_DNA-bd_sf"/>
</dbReference>
<keyword evidence="5" id="KW-1185">Reference proteome</keyword>
<reference evidence="4" key="1">
    <citation type="submission" date="2023-10" db="EMBL/GenBank/DDBJ databases">
        <authorList>
            <person name="Hackl T."/>
        </authorList>
    </citation>
    <scope>NUCLEOTIDE SEQUENCE</scope>
</reference>
<dbReference type="PANTHER" id="PTHR47784">
    <property type="entry name" value="STEROL UPTAKE CONTROL PROTEIN 2"/>
    <property type="match status" value="1"/>
</dbReference>
<dbReference type="PROSITE" id="PS00463">
    <property type="entry name" value="ZN2_CY6_FUNGAL_1"/>
    <property type="match status" value="1"/>
</dbReference>
<comment type="caution">
    <text evidence="4">The sequence shown here is derived from an EMBL/GenBank/DDBJ whole genome shotgun (WGS) entry which is preliminary data.</text>
</comment>
<evidence type="ECO:0000259" key="3">
    <source>
        <dbReference type="PROSITE" id="PS50048"/>
    </source>
</evidence>
<name>A0AAI8VK43_9PEZI</name>
<dbReference type="Gene3D" id="4.10.240.10">
    <property type="entry name" value="Zn(2)-C6 fungal-type DNA-binding domain"/>
    <property type="match status" value="1"/>
</dbReference>
<dbReference type="CDD" id="cd00067">
    <property type="entry name" value="GAL4"/>
    <property type="match status" value="1"/>
</dbReference>
<dbReference type="SUPFAM" id="SSF57701">
    <property type="entry name" value="Zn2/Cys6 DNA-binding domain"/>
    <property type="match status" value="1"/>
</dbReference>
<dbReference type="Pfam" id="PF00172">
    <property type="entry name" value="Zn_clus"/>
    <property type="match status" value="1"/>
</dbReference>
<dbReference type="InterPro" id="IPR021858">
    <property type="entry name" value="Fun_TF"/>
</dbReference>
<proteinExistence type="predicted"/>
<dbReference type="Proteomes" id="UP001295740">
    <property type="component" value="Unassembled WGS sequence"/>
</dbReference>
<dbReference type="SMART" id="SM00066">
    <property type="entry name" value="GAL4"/>
    <property type="match status" value="1"/>
</dbReference>
<dbReference type="GO" id="GO:0001228">
    <property type="term" value="F:DNA-binding transcription activator activity, RNA polymerase II-specific"/>
    <property type="evidence" value="ECO:0007669"/>
    <property type="project" value="TreeGrafter"/>
</dbReference>
<evidence type="ECO:0000256" key="2">
    <source>
        <dbReference type="SAM" id="MobiDB-lite"/>
    </source>
</evidence>
<feature type="domain" description="Zn(2)-C6 fungal-type" evidence="3">
    <location>
        <begin position="32"/>
        <end position="62"/>
    </location>
</feature>
<dbReference type="PROSITE" id="PS50048">
    <property type="entry name" value="ZN2_CY6_FUNGAL_2"/>
    <property type="match status" value="1"/>
</dbReference>
<feature type="region of interest" description="Disordered" evidence="2">
    <location>
        <begin position="1"/>
        <end position="26"/>
    </location>
</feature>
<keyword evidence="1" id="KW-0539">Nucleus</keyword>
<sequence length="436" mass="48553">MSRIADLSTEGETAPREPRIRRKKVHKKSRKGCHGCKRSHVKCDELQPRCKRCLIRGLPCAYPGAAALGPEDAISMWSLSSWPAAAGSAAKETGFATAFRRLAGRVPDCLLWKYYLGHASKTMASTDCDPAYADMWQTAVPSVAHNDPATSHALMALSALWCASSHGAQLGESTFDYSATAKLHYCRSLEYLRTSMSKQGTTSPDALLACSLLLIPCGLMLARNGSSPTREWLFHVRGFRALGDSLLGSNWTATAQPHLQLMPFPQDGSPKRPMHDTCCSQAMLDDRSTLLLNSIERSHRDAIDTLRAAIAESGQTSIHSDTRTYTAAVDELQQVMDYVIGCCVPRRLRVIFSWTTEMPSSFEEMLMGHDELAYAIAAHWLVGTLLLDDLWFVRNFGAYRIERITERLEQTDSRYLSLLDWPREMLNDWRLASVGM</sequence>
<accession>A0AAI8VK43</accession>
<dbReference type="InterPro" id="IPR001138">
    <property type="entry name" value="Zn2Cys6_DnaBD"/>
</dbReference>
<evidence type="ECO:0000313" key="5">
    <source>
        <dbReference type="Proteomes" id="UP001295740"/>
    </source>
</evidence>
<evidence type="ECO:0000313" key="4">
    <source>
        <dbReference type="EMBL" id="CAJ2506026.1"/>
    </source>
</evidence>
<gene>
    <name evidence="4" type="ORF">KHLLAP_LOCUS6494</name>
</gene>
<protein>
    <submittedName>
        <fullName evidence="4">Uu.00g001560.m01.CDS01</fullName>
    </submittedName>
</protein>
<dbReference type="InterPro" id="IPR053157">
    <property type="entry name" value="Sterol_Uptake_Regulator"/>
</dbReference>
<dbReference type="AlphaFoldDB" id="A0AAI8VK43"/>